<accession>F7AJY7</accession>
<dbReference type="AlphaFoldDB" id="F7AJY7"/>
<dbReference type="SMR" id="F7AJY7"/>
<keyword evidence="1" id="KW-0645">Protease</keyword>
<reference evidence="9" key="1">
    <citation type="journal article" date="2002" name="Science">
        <title>The draft genome of Ciona intestinalis: insights into chordate and vertebrate origins.</title>
        <authorList>
            <person name="Dehal P."/>
            <person name="Satou Y."/>
            <person name="Campbell R.K."/>
            <person name="Chapman J."/>
            <person name="Degnan B."/>
            <person name="De Tomaso A."/>
            <person name="Davidson B."/>
            <person name="Di Gregorio A."/>
            <person name="Gelpke M."/>
            <person name="Goodstein D.M."/>
            <person name="Harafuji N."/>
            <person name="Hastings K.E."/>
            <person name="Ho I."/>
            <person name="Hotta K."/>
            <person name="Huang W."/>
            <person name="Kawashima T."/>
            <person name="Lemaire P."/>
            <person name="Martinez D."/>
            <person name="Meinertzhagen I.A."/>
            <person name="Necula S."/>
            <person name="Nonaka M."/>
            <person name="Putnam N."/>
            <person name="Rash S."/>
            <person name="Saiga H."/>
            <person name="Satake M."/>
            <person name="Terry A."/>
            <person name="Yamada L."/>
            <person name="Wang H.G."/>
            <person name="Awazu S."/>
            <person name="Azumi K."/>
            <person name="Boore J."/>
            <person name="Branno M."/>
            <person name="Chin-Bow S."/>
            <person name="DeSantis R."/>
            <person name="Doyle S."/>
            <person name="Francino P."/>
            <person name="Keys D.N."/>
            <person name="Haga S."/>
            <person name="Hayashi H."/>
            <person name="Hino K."/>
            <person name="Imai K.S."/>
            <person name="Inaba K."/>
            <person name="Kano S."/>
            <person name="Kobayashi K."/>
            <person name="Kobayashi M."/>
            <person name="Lee B.I."/>
            <person name="Makabe K.W."/>
            <person name="Manohar C."/>
            <person name="Matassi G."/>
            <person name="Medina M."/>
            <person name="Mochizuki Y."/>
            <person name="Mount S."/>
            <person name="Morishita T."/>
            <person name="Miura S."/>
            <person name="Nakayama A."/>
            <person name="Nishizaka S."/>
            <person name="Nomoto H."/>
            <person name="Ohta F."/>
            <person name="Oishi K."/>
            <person name="Rigoutsos I."/>
            <person name="Sano M."/>
            <person name="Sasaki A."/>
            <person name="Sasakura Y."/>
            <person name="Shoguchi E."/>
            <person name="Shin-i T."/>
            <person name="Spagnuolo A."/>
            <person name="Stainier D."/>
            <person name="Suzuki M.M."/>
            <person name="Tassy O."/>
            <person name="Takatori N."/>
            <person name="Tokuoka M."/>
            <person name="Yagi K."/>
            <person name="Yoshizaki F."/>
            <person name="Wada S."/>
            <person name="Zhang C."/>
            <person name="Hyatt P.D."/>
            <person name="Larimer F."/>
            <person name="Detter C."/>
            <person name="Doggett N."/>
            <person name="Glavina T."/>
            <person name="Hawkins T."/>
            <person name="Richardson P."/>
            <person name="Lucas S."/>
            <person name="Kohara Y."/>
            <person name="Levine M."/>
            <person name="Satoh N."/>
            <person name="Rokhsar D.S."/>
        </authorList>
    </citation>
    <scope>NUCLEOTIDE SEQUENCE [LARGE SCALE GENOMIC DNA]</scope>
</reference>
<dbReference type="OMA" id="WINGENC"/>
<dbReference type="Proteomes" id="UP000008144">
    <property type="component" value="Chromosome 8"/>
</dbReference>
<dbReference type="Gene3D" id="2.40.10.10">
    <property type="entry name" value="Trypsin-like serine proteases"/>
    <property type="match status" value="1"/>
</dbReference>
<proteinExistence type="predicted"/>
<evidence type="ECO:0000256" key="6">
    <source>
        <dbReference type="SAM" id="Phobius"/>
    </source>
</evidence>
<keyword evidence="9" id="KW-1185">Reference proteome</keyword>
<protein>
    <submittedName>
        <fullName evidence="8">Transmembrane protease serine 12</fullName>
    </submittedName>
</protein>
<dbReference type="FunFam" id="2.40.10.10:FF:000003">
    <property type="entry name" value="Transmembrane serine protease 3"/>
    <property type="match status" value="1"/>
</dbReference>
<reference evidence="8" key="4">
    <citation type="submission" date="2025-09" db="UniProtKB">
        <authorList>
            <consortium name="Ensembl"/>
        </authorList>
    </citation>
    <scope>IDENTIFICATION</scope>
</reference>
<dbReference type="InterPro" id="IPR001254">
    <property type="entry name" value="Trypsin_dom"/>
</dbReference>
<evidence type="ECO:0000313" key="8">
    <source>
        <dbReference type="Ensembl" id="ENSCINP00000017059.3"/>
    </source>
</evidence>
<dbReference type="PRINTS" id="PR00722">
    <property type="entry name" value="CHYMOTRYPSIN"/>
</dbReference>
<keyword evidence="3" id="KW-0720">Serine protease</keyword>
<dbReference type="PROSITE" id="PS00135">
    <property type="entry name" value="TRYPSIN_SER"/>
    <property type="match status" value="1"/>
</dbReference>
<keyword evidence="4" id="KW-1015">Disulfide bond</keyword>
<evidence type="ECO:0000256" key="5">
    <source>
        <dbReference type="SAM" id="MobiDB-lite"/>
    </source>
</evidence>
<keyword evidence="6" id="KW-1133">Transmembrane helix</keyword>
<dbReference type="RefSeq" id="XP_002129209.1">
    <property type="nucleotide sequence ID" value="XM_002129173.4"/>
</dbReference>
<dbReference type="InterPro" id="IPR001314">
    <property type="entry name" value="Peptidase_S1A"/>
</dbReference>
<gene>
    <name evidence="8" type="primary">LOC100182594</name>
</gene>
<dbReference type="SMART" id="SM00020">
    <property type="entry name" value="Tryp_SPc"/>
    <property type="match status" value="1"/>
</dbReference>
<evidence type="ECO:0000256" key="2">
    <source>
        <dbReference type="ARBA" id="ARBA00022801"/>
    </source>
</evidence>
<keyword evidence="6" id="KW-0812">Transmembrane</keyword>
<feature type="transmembrane region" description="Helical" evidence="6">
    <location>
        <begin position="36"/>
        <end position="60"/>
    </location>
</feature>
<feature type="compositionally biased region" description="Low complexity" evidence="5">
    <location>
        <begin position="95"/>
        <end position="106"/>
    </location>
</feature>
<keyword evidence="6" id="KW-0472">Membrane</keyword>
<dbReference type="GeneID" id="100182594"/>
<dbReference type="HOGENOM" id="CLU_705866_0_0_1"/>
<dbReference type="MEROPS" id="S01.958"/>
<dbReference type="Ensembl" id="ENSCINT00000017059.3">
    <property type="protein sequence ID" value="ENSCINP00000017059.3"/>
    <property type="gene ID" value="ENSCING00000008363.3"/>
</dbReference>
<dbReference type="GO" id="GO:0006508">
    <property type="term" value="P:proteolysis"/>
    <property type="evidence" value="ECO:0007669"/>
    <property type="project" value="UniProtKB-KW"/>
</dbReference>
<dbReference type="GO" id="GO:0005886">
    <property type="term" value="C:plasma membrane"/>
    <property type="evidence" value="ECO:0000318"/>
    <property type="project" value="GO_Central"/>
</dbReference>
<dbReference type="InParanoid" id="F7AJY7"/>
<feature type="compositionally biased region" description="Polar residues" evidence="5">
    <location>
        <begin position="70"/>
        <end position="83"/>
    </location>
</feature>
<evidence type="ECO:0000313" key="9">
    <source>
        <dbReference type="Proteomes" id="UP000008144"/>
    </source>
</evidence>
<dbReference type="SUPFAM" id="SSF50494">
    <property type="entry name" value="Trypsin-like serine proteases"/>
    <property type="match status" value="1"/>
</dbReference>
<reference evidence="8" key="3">
    <citation type="submission" date="2025-08" db="UniProtKB">
        <authorList>
            <consortium name="Ensembl"/>
        </authorList>
    </citation>
    <scope>IDENTIFICATION</scope>
</reference>
<dbReference type="InterPro" id="IPR043504">
    <property type="entry name" value="Peptidase_S1_PA_chymotrypsin"/>
</dbReference>
<reference evidence="8" key="2">
    <citation type="journal article" date="2008" name="Genome Biol.">
        <title>Improved genome assembly and evidence-based global gene model set for the chordate Ciona intestinalis: new insight into intron and operon populations.</title>
        <authorList>
            <person name="Satou Y."/>
            <person name="Mineta K."/>
            <person name="Ogasawara M."/>
            <person name="Sasakura Y."/>
            <person name="Shoguchi E."/>
            <person name="Ueno K."/>
            <person name="Yamada L."/>
            <person name="Matsumoto J."/>
            <person name="Wasserscheid J."/>
            <person name="Dewar K."/>
            <person name="Wiley G.B."/>
            <person name="Macmil S.L."/>
            <person name="Roe B.A."/>
            <person name="Zeller R.W."/>
            <person name="Hastings K.E."/>
            <person name="Lemaire P."/>
            <person name="Lindquist E."/>
            <person name="Endo T."/>
            <person name="Hotta K."/>
            <person name="Inaba K."/>
        </authorList>
    </citation>
    <scope>NUCLEOTIDE SEQUENCE [LARGE SCALE GENOMIC DNA]</scope>
    <source>
        <strain evidence="8">wild type</strain>
    </source>
</reference>
<evidence type="ECO:0000259" key="7">
    <source>
        <dbReference type="PROSITE" id="PS50240"/>
    </source>
</evidence>
<dbReference type="PANTHER" id="PTHR24252:SF18">
    <property type="entry name" value="OVOCHYMASE 1"/>
    <property type="match status" value="1"/>
</dbReference>
<dbReference type="InterPro" id="IPR009003">
    <property type="entry name" value="Peptidase_S1_PA"/>
</dbReference>
<dbReference type="InterPro" id="IPR033116">
    <property type="entry name" value="TRYPSIN_SER"/>
</dbReference>
<dbReference type="EMBL" id="EAAA01002760">
    <property type="status" value="NOT_ANNOTATED_CDS"/>
    <property type="molecule type" value="Genomic_DNA"/>
</dbReference>
<evidence type="ECO:0000256" key="4">
    <source>
        <dbReference type="ARBA" id="ARBA00023157"/>
    </source>
</evidence>
<name>F7AJY7_CIOIN</name>
<dbReference type="GO" id="GO:0008236">
    <property type="term" value="F:serine-type peptidase activity"/>
    <property type="evidence" value="ECO:0000318"/>
    <property type="project" value="GO_Central"/>
</dbReference>
<feature type="region of interest" description="Disordered" evidence="5">
    <location>
        <begin position="70"/>
        <end position="109"/>
    </location>
</feature>
<dbReference type="STRING" id="7719.ENSCINP00000017059"/>
<sequence length="391" mass="43261">MPELEERRRSSKGHRKRQEPTPQTTTVQPIYSNGNICLALCLVLALAAGAGIGYGVYLFVYPNQSNNNASKNEGTANNPSLTTPRDAGSLDVQNEGDGSTEGSSGSPDIVWINGENCGTLHPDVTNPYMRHSIRKRDVYAQLPKPAAIIGGADTHIQEHPWQVSLWTKAHTCGGSIIASNWILFAAHCAEPFPHPNNWTVYAGISDRRNMIQRAQTARVTDVITHNEFTTDTYNNDIALLRLNSHLRFNKYVRQICLPSFSRQLRNESLCEISGWGAKQEGNGLPYILQEAPVKILDRDLCNSDSWLMGMVTDRMFCAGTVDGSKDACQGDSGGPLSCFDQYENKHYLSGAVSWGIGCGEPAMPGVYTHLAKLRGWIETNMEQVERRYRTL</sequence>
<dbReference type="Pfam" id="PF00089">
    <property type="entry name" value="Trypsin"/>
    <property type="match status" value="1"/>
</dbReference>
<dbReference type="KEGG" id="cin:100182594"/>
<dbReference type="GeneTree" id="ENSGT00940000155138"/>
<dbReference type="OrthoDB" id="10061449at2759"/>
<dbReference type="CDD" id="cd00190">
    <property type="entry name" value="Tryp_SPc"/>
    <property type="match status" value="1"/>
</dbReference>
<dbReference type="GO" id="GO:0004252">
    <property type="term" value="F:serine-type endopeptidase activity"/>
    <property type="evidence" value="ECO:0007669"/>
    <property type="project" value="InterPro"/>
</dbReference>
<evidence type="ECO:0000256" key="3">
    <source>
        <dbReference type="ARBA" id="ARBA00022825"/>
    </source>
</evidence>
<organism evidence="8 9">
    <name type="scientific">Ciona intestinalis</name>
    <name type="common">Transparent sea squirt</name>
    <name type="synonym">Ascidia intestinalis</name>
    <dbReference type="NCBI Taxonomy" id="7719"/>
    <lineage>
        <taxon>Eukaryota</taxon>
        <taxon>Metazoa</taxon>
        <taxon>Chordata</taxon>
        <taxon>Tunicata</taxon>
        <taxon>Ascidiacea</taxon>
        <taxon>Phlebobranchia</taxon>
        <taxon>Cionidae</taxon>
        <taxon>Ciona</taxon>
    </lineage>
</organism>
<dbReference type="PROSITE" id="PS50240">
    <property type="entry name" value="TRYPSIN_DOM"/>
    <property type="match status" value="1"/>
</dbReference>
<feature type="compositionally biased region" description="Low complexity" evidence="5">
    <location>
        <begin position="20"/>
        <end position="29"/>
    </location>
</feature>
<dbReference type="PANTHER" id="PTHR24252">
    <property type="entry name" value="ACROSIN-RELATED"/>
    <property type="match status" value="1"/>
</dbReference>
<feature type="region of interest" description="Disordered" evidence="5">
    <location>
        <begin position="1"/>
        <end position="29"/>
    </location>
</feature>
<feature type="domain" description="Peptidase S1" evidence="7">
    <location>
        <begin position="148"/>
        <end position="382"/>
    </location>
</feature>
<evidence type="ECO:0000256" key="1">
    <source>
        <dbReference type="ARBA" id="ARBA00022670"/>
    </source>
</evidence>
<accession>A0A1W2WKG6</accession>
<keyword evidence="2" id="KW-0378">Hydrolase</keyword>